<protein>
    <submittedName>
        <fullName evidence="7">MFS transporter</fullName>
    </submittedName>
</protein>
<dbReference type="Proteomes" id="UP001224516">
    <property type="component" value="Unassembled WGS sequence"/>
</dbReference>
<keyword evidence="2" id="KW-1003">Cell membrane</keyword>
<feature type="transmembrane region" description="Helical" evidence="6">
    <location>
        <begin position="170"/>
        <end position="192"/>
    </location>
</feature>
<evidence type="ECO:0000256" key="4">
    <source>
        <dbReference type="ARBA" id="ARBA00022989"/>
    </source>
</evidence>
<dbReference type="Gene3D" id="1.20.1250.20">
    <property type="entry name" value="MFS general substrate transporter like domains"/>
    <property type="match status" value="1"/>
</dbReference>
<feature type="transmembrane region" description="Helical" evidence="6">
    <location>
        <begin position="292"/>
        <end position="314"/>
    </location>
</feature>
<keyword evidence="5 6" id="KW-0472">Membrane</keyword>
<feature type="transmembrane region" description="Helical" evidence="6">
    <location>
        <begin position="92"/>
        <end position="125"/>
    </location>
</feature>
<evidence type="ECO:0000256" key="3">
    <source>
        <dbReference type="ARBA" id="ARBA00022692"/>
    </source>
</evidence>
<dbReference type="PANTHER" id="PTHR23513">
    <property type="entry name" value="INTEGRAL MEMBRANE EFFLUX PROTEIN-RELATED"/>
    <property type="match status" value="1"/>
</dbReference>
<dbReference type="RefSeq" id="WP_307911539.1">
    <property type="nucleotide sequence ID" value="NZ_JAVFJF020000024.1"/>
</dbReference>
<evidence type="ECO:0000256" key="5">
    <source>
        <dbReference type="ARBA" id="ARBA00023136"/>
    </source>
</evidence>
<sequence length="424" mass="47207">MSSISNRVQDNRKRDFYKFWLADLTLRLGARVWILAMPIIAIKYLSADSRQIGYLASATSICYLIIGLPAGIWIDRWIKRRVMIVSAIVRALLLATVPLAWLLGVLNFPFLVVVAFLVGATSLFYDIAYQSYLPLLVGADNVYKANSRIETTARAINAVGPVLVGMAMKFLSAPILVIWDALGYLFFVAMLARVPEAERKPEFNKFVKFRQELFYGVKFIWNEKLLRVIALSILLSNFFATIITTLLPILVINYLKLGTVSLGMMITSAECGGLLGAFALNFLRNNFGIDKILISGLIMAAFFTSLVPASIFFSEKWPDISQIILMISLFGTAIGGVIFSISQVSIRQMLCPKESLSRVNSSMRFIVWGTMPIASICAGFGAHKFGFMFILWFAVLGTIITVMPILTISRFLRSYYSAQGVSHA</sequence>
<keyword evidence="8" id="KW-1185">Reference proteome</keyword>
<dbReference type="PANTHER" id="PTHR23513:SF6">
    <property type="entry name" value="MAJOR FACILITATOR SUPERFAMILY ASSOCIATED DOMAIN-CONTAINING PROTEIN"/>
    <property type="match status" value="1"/>
</dbReference>
<feature type="transmembrane region" description="Helical" evidence="6">
    <location>
        <begin position="389"/>
        <end position="408"/>
    </location>
</feature>
<proteinExistence type="predicted"/>
<evidence type="ECO:0000256" key="2">
    <source>
        <dbReference type="ARBA" id="ARBA00022475"/>
    </source>
</evidence>
<feature type="transmembrane region" description="Helical" evidence="6">
    <location>
        <begin position="228"/>
        <end position="254"/>
    </location>
</feature>
<feature type="transmembrane region" description="Helical" evidence="6">
    <location>
        <begin position="320"/>
        <end position="344"/>
    </location>
</feature>
<feature type="transmembrane region" description="Helical" evidence="6">
    <location>
        <begin position="52"/>
        <end position="72"/>
    </location>
</feature>
<accession>A0ABU8V409</accession>
<evidence type="ECO:0000313" key="7">
    <source>
        <dbReference type="EMBL" id="MEJ8675577.1"/>
    </source>
</evidence>
<dbReference type="Pfam" id="PF07690">
    <property type="entry name" value="MFS_1"/>
    <property type="match status" value="1"/>
</dbReference>
<feature type="transmembrane region" description="Helical" evidence="6">
    <location>
        <begin position="365"/>
        <end position="383"/>
    </location>
</feature>
<dbReference type="EMBL" id="JAVFJF020000024">
    <property type="protein sequence ID" value="MEJ8675577.1"/>
    <property type="molecule type" value="Genomic_DNA"/>
</dbReference>
<evidence type="ECO:0000313" key="8">
    <source>
        <dbReference type="Proteomes" id="UP001224516"/>
    </source>
</evidence>
<dbReference type="CDD" id="cd06173">
    <property type="entry name" value="MFS_MefA_like"/>
    <property type="match status" value="1"/>
</dbReference>
<comment type="subcellular location">
    <subcellularLocation>
        <location evidence="1">Cell membrane</location>
        <topology evidence="1">Multi-pass membrane protein</topology>
    </subcellularLocation>
</comment>
<evidence type="ECO:0000256" key="6">
    <source>
        <dbReference type="SAM" id="Phobius"/>
    </source>
</evidence>
<name>A0ABU8V409_9NEIS</name>
<comment type="caution">
    <text evidence="7">The sequence shown here is derived from an EMBL/GenBank/DDBJ whole genome shotgun (WGS) entry which is preliminary data.</text>
</comment>
<dbReference type="InterPro" id="IPR036259">
    <property type="entry name" value="MFS_trans_sf"/>
</dbReference>
<feature type="transmembrane region" description="Helical" evidence="6">
    <location>
        <begin position="21"/>
        <end position="46"/>
    </location>
</feature>
<keyword evidence="4 6" id="KW-1133">Transmembrane helix</keyword>
<feature type="transmembrane region" description="Helical" evidence="6">
    <location>
        <begin position="260"/>
        <end position="280"/>
    </location>
</feature>
<dbReference type="InterPro" id="IPR011701">
    <property type="entry name" value="MFS"/>
</dbReference>
<evidence type="ECO:0000256" key="1">
    <source>
        <dbReference type="ARBA" id="ARBA00004651"/>
    </source>
</evidence>
<organism evidence="7 8">
    <name type="scientific">Chromobacterium amazonense</name>
    <dbReference type="NCBI Taxonomy" id="1382803"/>
    <lineage>
        <taxon>Bacteria</taxon>
        <taxon>Pseudomonadati</taxon>
        <taxon>Pseudomonadota</taxon>
        <taxon>Betaproteobacteria</taxon>
        <taxon>Neisseriales</taxon>
        <taxon>Chromobacteriaceae</taxon>
        <taxon>Chromobacterium</taxon>
    </lineage>
</organism>
<dbReference type="SUPFAM" id="SSF103473">
    <property type="entry name" value="MFS general substrate transporter"/>
    <property type="match status" value="1"/>
</dbReference>
<keyword evidence="3 6" id="KW-0812">Transmembrane</keyword>
<reference evidence="7 8" key="1">
    <citation type="submission" date="2023-12" db="EMBL/GenBank/DDBJ databases">
        <title>Evaluation and characterization of a potential secondary metabolite violacein from indigenous Chromobacterium amazonense SAM215.</title>
        <authorList>
            <person name="Tarafdar M.R."/>
            <person name="Abedin S.M."/>
            <person name="Atiqua A."/>
            <person name="Saha A."/>
            <person name="Khan S.N."/>
        </authorList>
    </citation>
    <scope>NUCLEOTIDE SEQUENCE [LARGE SCALE GENOMIC DNA]</scope>
    <source>
        <strain evidence="7 8">SAM215</strain>
    </source>
</reference>
<gene>
    <name evidence="7" type="ORF">QCL97_012650</name>
</gene>